<feature type="domain" description="C2H2-type" evidence="12">
    <location>
        <begin position="2442"/>
        <end position="2469"/>
    </location>
</feature>
<feature type="domain" description="C2H2-type" evidence="12">
    <location>
        <begin position="195"/>
        <end position="217"/>
    </location>
</feature>
<feature type="domain" description="C2H2-type" evidence="12">
    <location>
        <begin position="139"/>
        <end position="166"/>
    </location>
</feature>
<feature type="domain" description="C2H2-type" evidence="12">
    <location>
        <begin position="1543"/>
        <end position="1567"/>
    </location>
</feature>
<feature type="domain" description="C2H2-type" evidence="12">
    <location>
        <begin position="1513"/>
        <end position="1541"/>
    </location>
</feature>
<dbReference type="Pfam" id="PF00096">
    <property type="entry name" value="zf-C2H2"/>
    <property type="match status" value="5"/>
</dbReference>
<evidence type="ECO:0000256" key="2">
    <source>
        <dbReference type="ARBA" id="ARBA00022723"/>
    </source>
</evidence>
<feature type="compositionally biased region" description="Low complexity" evidence="11">
    <location>
        <begin position="1719"/>
        <end position="1731"/>
    </location>
</feature>
<dbReference type="GO" id="GO:0000981">
    <property type="term" value="F:DNA-binding transcription factor activity, RNA polymerase II-specific"/>
    <property type="evidence" value="ECO:0007669"/>
    <property type="project" value="TreeGrafter"/>
</dbReference>
<feature type="compositionally biased region" description="Polar residues" evidence="11">
    <location>
        <begin position="446"/>
        <end position="455"/>
    </location>
</feature>
<feature type="domain" description="C2H2-type" evidence="12">
    <location>
        <begin position="2573"/>
        <end position="2601"/>
    </location>
</feature>
<feature type="compositionally biased region" description="Basic and acidic residues" evidence="11">
    <location>
        <begin position="1185"/>
        <end position="1197"/>
    </location>
</feature>
<feature type="domain" description="C2H2-type" evidence="12">
    <location>
        <begin position="1230"/>
        <end position="1252"/>
    </location>
</feature>
<feature type="region of interest" description="Disordered" evidence="11">
    <location>
        <begin position="435"/>
        <end position="459"/>
    </location>
</feature>
<dbReference type="InterPro" id="IPR013087">
    <property type="entry name" value="Znf_C2H2_type"/>
</dbReference>
<feature type="compositionally biased region" description="Polar residues" evidence="11">
    <location>
        <begin position="1867"/>
        <end position="1886"/>
    </location>
</feature>
<feature type="compositionally biased region" description="Basic and acidic residues" evidence="11">
    <location>
        <begin position="936"/>
        <end position="953"/>
    </location>
</feature>
<organism evidence="13 14">
    <name type="scientific">Mizuhopecten yessoensis</name>
    <name type="common">Japanese scallop</name>
    <name type="synonym">Patinopecten yessoensis</name>
    <dbReference type="NCBI Taxonomy" id="6573"/>
    <lineage>
        <taxon>Eukaryota</taxon>
        <taxon>Metazoa</taxon>
        <taxon>Spiralia</taxon>
        <taxon>Lophotrochozoa</taxon>
        <taxon>Mollusca</taxon>
        <taxon>Bivalvia</taxon>
        <taxon>Autobranchia</taxon>
        <taxon>Pteriomorphia</taxon>
        <taxon>Pectinida</taxon>
        <taxon>Pectinoidea</taxon>
        <taxon>Pectinidae</taxon>
        <taxon>Mizuhopecten</taxon>
    </lineage>
</organism>
<feature type="domain" description="C2H2-type" evidence="12">
    <location>
        <begin position="1474"/>
        <end position="1502"/>
    </location>
</feature>
<feature type="domain" description="C2H2-type" evidence="12">
    <location>
        <begin position="2413"/>
        <end position="2440"/>
    </location>
</feature>
<evidence type="ECO:0000256" key="11">
    <source>
        <dbReference type="SAM" id="MobiDB-lite"/>
    </source>
</evidence>
<feature type="compositionally biased region" description="Basic and acidic residues" evidence="11">
    <location>
        <begin position="1678"/>
        <end position="1691"/>
    </location>
</feature>
<evidence type="ECO:0000256" key="9">
    <source>
        <dbReference type="ARBA" id="ARBA00023242"/>
    </source>
</evidence>
<evidence type="ECO:0000256" key="7">
    <source>
        <dbReference type="ARBA" id="ARBA00023125"/>
    </source>
</evidence>
<evidence type="ECO:0000256" key="10">
    <source>
        <dbReference type="PROSITE-ProRule" id="PRU00042"/>
    </source>
</evidence>
<dbReference type="GO" id="GO:0008270">
    <property type="term" value="F:zinc ion binding"/>
    <property type="evidence" value="ECO:0007669"/>
    <property type="project" value="UniProtKB-KW"/>
</dbReference>
<feature type="compositionally biased region" description="Polar residues" evidence="11">
    <location>
        <begin position="2051"/>
        <end position="2062"/>
    </location>
</feature>
<feature type="domain" description="C2H2-type" evidence="12">
    <location>
        <begin position="636"/>
        <end position="663"/>
    </location>
</feature>
<feature type="compositionally biased region" description="Acidic residues" evidence="11">
    <location>
        <begin position="2015"/>
        <end position="2024"/>
    </location>
</feature>
<dbReference type="Pfam" id="PF13912">
    <property type="entry name" value="zf-C2H2_6"/>
    <property type="match status" value="4"/>
</dbReference>
<feature type="domain" description="C2H2-type" evidence="12">
    <location>
        <begin position="2601"/>
        <end position="2629"/>
    </location>
</feature>
<keyword evidence="6" id="KW-0805">Transcription regulation</keyword>
<feature type="domain" description="C2H2-type" evidence="12">
    <location>
        <begin position="719"/>
        <end position="746"/>
    </location>
</feature>
<gene>
    <name evidence="13" type="ORF">KP79_PYT22841</name>
</gene>
<feature type="region of interest" description="Disordered" evidence="11">
    <location>
        <begin position="1179"/>
        <end position="1213"/>
    </location>
</feature>
<feature type="domain" description="C2H2-type" evidence="12">
    <location>
        <begin position="367"/>
        <end position="395"/>
    </location>
</feature>
<dbReference type="Proteomes" id="UP000242188">
    <property type="component" value="Unassembled WGS sequence"/>
</dbReference>
<feature type="domain" description="C2H2-type" evidence="12">
    <location>
        <begin position="1616"/>
        <end position="1641"/>
    </location>
</feature>
<evidence type="ECO:0000256" key="3">
    <source>
        <dbReference type="ARBA" id="ARBA00022737"/>
    </source>
</evidence>
<evidence type="ECO:0000259" key="12">
    <source>
        <dbReference type="PROSITE" id="PS50157"/>
    </source>
</evidence>
<accession>A0A210QGH0</accession>
<evidence type="ECO:0000256" key="8">
    <source>
        <dbReference type="ARBA" id="ARBA00023163"/>
    </source>
</evidence>
<feature type="domain" description="C2H2-type" evidence="12">
    <location>
        <begin position="1835"/>
        <end position="1862"/>
    </location>
</feature>
<feature type="domain" description="C2H2-type" evidence="12">
    <location>
        <begin position="897"/>
        <end position="924"/>
    </location>
</feature>
<feature type="domain" description="C2H2-type" evidence="12">
    <location>
        <begin position="57"/>
        <end position="80"/>
    </location>
</feature>
<feature type="region of interest" description="Disordered" evidence="11">
    <location>
        <begin position="1"/>
        <end position="53"/>
    </location>
</feature>
<feature type="domain" description="C2H2-type" evidence="12">
    <location>
        <begin position="339"/>
        <end position="367"/>
    </location>
</feature>
<dbReference type="GO" id="GO:0005634">
    <property type="term" value="C:nucleus"/>
    <property type="evidence" value="ECO:0007669"/>
    <property type="project" value="UniProtKB-SubCell"/>
</dbReference>
<feature type="compositionally biased region" description="Basic and acidic residues" evidence="11">
    <location>
        <begin position="2065"/>
        <end position="2076"/>
    </location>
</feature>
<feature type="domain" description="C2H2-type" evidence="12">
    <location>
        <begin position="1905"/>
        <end position="1932"/>
    </location>
</feature>
<feature type="domain" description="C2H2-type" evidence="12">
    <location>
        <begin position="1771"/>
        <end position="1798"/>
    </location>
</feature>
<dbReference type="PROSITE" id="PS50157">
    <property type="entry name" value="ZINC_FINGER_C2H2_2"/>
    <property type="match status" value="44"/>
</dbReference>
<evidence type="ECO:0000256" key="4">
    <source>
        <dbReference type="ARBA" id="ARBA00022771"/>
    </source>
</evidence>
<evidence type="ECO:0000256" key="1">
    <source>
        <dbReference type="ARBA" id="ARBA00004123"/>
    </source>
</evidence>
<dbReference type="PROSITE" id="PS00028">
    <property type="entry name" value="ZINC_FINGER_C2H2_1"/>
    <property type="match status" value="49"/>
</dbReference>
<keyword evidence="4 10" id="KW-0863">Zinc-finger</keyword>
<feature type="compositionally biased region" description="Basic and acidic residues" evidence="11">
    <location>
        <begin position="2031"/>
        <end position="2050"/>
    </location>
</feature>
<feature type="domain" description="C2H2-type" evidence="12">
    <location>
        <begin position="691"/>
        <end position="718"/>
    </location>
</feature>
<dbReference type="PANTHER" id="PTHR24384:SF189">
    <property type="entry name" value="C2H2-TYPE DOMAIN-CONTAINING PROTEIN-RELATED"/>
    <property type="match status" value="1"/>
</dbReference>
<keyword evidence="2" id="KW-0479">Metal-binding</keyword>
<feature type="domain" description="C2H2-type" evidence="12">
    <location>
        <begin position="2771"/>
        <end position="2799"/>
    </location>
</feature>
<evidence type="ECO:0000313" key="14">
    <source>
        <dbReference type="Proteomes" id="UP000242188"/>
    </source>
</evidence>
<keyword evidence="7" id="KW-0238">DNA-binding</keyword>
<feature type="domain" description="C2H2-type" evidence="12">
    <location>
        <begin position="580"/>
        <end position="607"/>
    </location>
</feature>
<feature type="domain" description="C2H2-type" evidence="12">
    <location>
        <begin position="1579"/>
        <end position="1606"/>
    </location>
</feature>
<dbReference type="PANTHER" id="PTHR24384">
    <property type="entry name" value="FINGER PUTATIVE TRANSCRIPTION FACTOR FAMILY-RELATED"/>
    <property type="match status" value="1"/>
</dbReference>
<dbReference type="SMART" id="SM00355">
    <property type="entry name" value="ZnF_C2H2"/>
    <property type="match status" value="54"/>
</dbReference>
<protein>
    <submittedName>
        <fullName evidence="13">Zinc finger protein 208</fullName>
    </submittedName>
</protein>
<feature type="domain" description="C2H2-type" evidence="12">
    <location>
        <begin position="1163"/>
        <end position="1190"/>
    </location>
</feature>
<proteinExistence type="predicted"/>
<evidence type="ECO:0000256" key="6">
    <source>
        <dbReference type="ARBA" id="ARBA00023015"/>
    </source>
</evidence>
<dbReference type="EMBL" id="NEDP02003762">
    <property type="protein sequence ID" value="OWF47845.1"/>
    <property type="molecule type" value="Genomic_DNA"/>
</dbReference>
<feature type="domain" description="C2H2-type" evidence="12">
    <location>
        <begin position="223"/>
        <end position="245"/>
    </location>
</feature>
<keyword evidence="3" id="KW-0677">Repeat</keyword>
<dbReference type="GO" id="GO:0000978">
    <property type="term" value="F:RNA polymerase II cis-regulatory region sequence-specific DNA binding"/>
    <property type="evidence" value="ECO:0007669"/>
    <property type="project" value="TreeGrafter"/>
</dbReference>
<feature type="region of interest" description="Disordered" evidence="11">
    <location>
        <begin position="1678"/>
        <end position="1736"/>
    </location>
</feature>
<feature type="region of interest" description="Disordered" evidence="11">
    <location>
        <begin position="1261"/>
        <end position="1281"/>
    </location>
</feature>
<feature type="domain" description="C2H2-type" evidence="12">
    <location>
        <begin position="2216"/>
        <end position="2243"/>
    </location>
</feature>
<sequence>MSESCEGNEMTFYSPDKPDVESGEDKEDSTSDVPGQKYVDVVAPEDNKPSDKKTPPYRCHVCRQYFDRSFEYSTHLRTHARLLQADIFLLCFICGAKFKDAVEVSTHLETHEHDEVPRCGVCSEPYNHFTRLHTGPKPFKCSMCLKMYQKSTDFHFHLNTHSGDLPNKCNICEKGFSRKDRLRLHKENEHGIKTYKCEQCKKYFEGESAFEKHKKNHNELVYVQCDVCNNVFNDTKSLGKHRSFHNCYDHFTCKFCGSKFNNFDMVKEHVRKHFSEPSHACNICKRRFLSVDQLTVHRKTHYKKMSEKSLSKESGAVLSTERDRSENHKKTYLGPKLPFKCGQCPKSFYNAKACQRHEKSIHRDARHTCKLCGLEFSRPENLKAHVTNIHAGEISAHKCTFCWIRFKNAIELNNHKTKHHPVMSEGPVAVLTSSSNGKITKKPASANWSFSGSNRDGQKVPDAVKHEKLRKHVHPSGSTSVVSISGIYRGNNFNVNTADDTVGGGKEQGELDRSSIQNIASVCVCRFCGKCFSVRHYCRLHRKRHKESEIVEKCSKCLKAFGQHDQFTRHRCTEGKIEPYECDICDETFTSSFLLLRHRIIHKGPMHKCDKCKRMFTRKFNLDRHKAGSHAWISEFKCMLCHRNFYSKQAHFLHIKTHARTNRCTVCNLAFRSSGKFDKHMQDHHKVGNMYKCQTCEVEFPSVQSYQVHQLTHMTKALYICDICGKKFRDRKQFVCHRKTHWGTKLLDIACSWCGMKYTAISSLRRHRQRNMCWRGRSFPCVICGDQFQRLDLLLTHTKMHINSSKVVPVQSDSNESVVNWNSNEDVDDDIFENIIDQDNEAQVSNTGETAMMRQNSQCNDDTLADSEFLNEEDVLLDDDLLGSDFPGQSPTSSVTFSCGECNSEFSTLQHLQRHIDAHNTKSQIANAELSFTHSPDIEPHESNPESLEHDTESQACETGCQPHPHEQDTDPHNPSVKHNIGIHNDLEQVLISSVSKDIPRDGDKLHSGLYKCGLCEDTFQDIVDLNDHISKHADDQNLYKCDICGNVLHSILSFHNHCVSHVASDKAPGSKTENTPTTPQRVNVFQMAFLTSSPESDSDSCTAEGGISTINTLSMKSKDNNILEQNFENISKPAKEERLGIFDLLKLDNVRINTKDVSRDVLKCNICAKTFDSEFEHQRHKKQHTSEKETQVDEHNACSQTNAHVSPRNNTRPNDTLQNGCAVTSIKLYKCGRCGLSFCVPSELMGHSRVHLLTDRSATCSADSESPLNSISPTTSGKEALAPETPLLSTTSNPHVVSPGTTTHTCGACAGVYLSEDALYSHCHTHVTSPTVNICRLRILDSNISGSVLLEDLPSGVYTPMTNTQTATQVENTRNESHEIFNSDVEKNNHHIAQKTNENNKTLVRLLNCKLQYTSTSGLKIPRMNVNTNLISSSISKPSVSKDDRIMTLPNRVGSNDASSESDNSSRTLKSLFKCRICSRLFGSAHGLDVHHRSMHPTDHRKEGLLVQAQHYNCTDCHKVFRTSRSLHLHETKFHSKFKGLYKCTTCGMEFMSASLRSAHNSIHTNCGDKTASEDSPFKCLLCDRVFGTIYGIRLHSNYHTGEERTSHLSTAHRYRCVICRMSFYTVHQLHSHVNKTHSNIGHESKQQSQTSDSGDITYKSKHETVLNLNTKTACMEDKNSPISQRDRQGIRSNESSTGREVDEDNMVSSWPSPPGHTSLSSSSETLSASVTGPRDRPCKCLVCNRVFQSSFELGKNCRQCEDSNLPFPYKCLTCQRMFRTIRGIRIHMLAHPRYAPEKSQKRLFTDDTVNRESSSPKVPKLATELNGVHKSSYHCLICVREFSSSQEFRIHMQMHPDNSTRETIRQPSCTSPNANRNNETPLLNSLQDSVNPAVILRTGTMRYKCRLCPRLFLSTTNMLRHLKTHSQKYQCDMCGDVFSDVWTYQAHRSAHKVTSSHMCHPCKKEFPTLSSLVRHRKAHTGKSLPYRCDIYNDEYSAIEELTKHCITHKEDVQDGSDVDDDIVPNSNTDDEKRILGKERDENERHENLNSDSSFTETSVLPNKETENKDIETDKQHVNIVDKSIQSDSELLAYAKPTSVAEKQHFTADVENKETSDNVQEQENENGSNEQIGVRVYKCDICKQSFKSLQEIGEHCRSHMKTENTDIKSRADADLFKSMKVLEKNLYRCNICDQEYLALFSLQRHYKLHEGEMMYICHVCDKTFQQPAGLRQHLLTHNQDAMFKCRVCGQKYSNIGTFKTHKNTHSYGTTDNCVICCKDFAGRKAFLDHKIQCEKDRKCVCDICGKGFTRTNLLTEHRKIHKDTRPYRCYDCGNRYTCMKNLKRHMETAHNRNISLDKIMKMTNGKNNTKASLNKESNRDTGPEYEDKIGACTSGARAPTTTVSGTIDDLPHKCVQCNMHFPSLECLRRHTVVHLRENNAHTCDGCGKDFSTTEELNCHNKIHHGNKYDMFETDLKLHEKEGIGIACSVCGKYFQEKKLLHKHVETMHAAKYTITNQCCVCGIMYKQSSDLEKHLWIVHRERQVTCDICQGRFGNKDALNRHVLQKHDTKSHKCPECPTAFSTPDRLQRHIAVVHPQQPYACSICDIQFQSMSEKQRHMSSTHAQRVNARVKSVQWATKLSSRMAKNVVESTIVPQVNVPDIKHNQFTNVPRVNIPDVKRNRLWACKICRKTFTFVPDRQRHMVEMHGSTSYKKTCSTCGLMFATKSRLKKHETLHTGEKPFPCHICHNVFRTRAGLSVHLQYHTGERQYSCTVCNKSFLMKNHLKLHTMGAHPGMRDDASETESD</sequence>
<dbReference type="OrthoDB" id="4748970at2759"/>
<comment type="caution">
    <text evidence="13">The sequence shown here is derived from an EMBL/GenBank/DDBJ whole genome shotgun (WGS) entry which is preliminary data.</text>
</comment>
<feature type="compositionally biased region" description="Polar residues" evidence="11">
    <location>
        <begin position="1198"/>
        <end position="1213"/>
    </location>
</feature>
<keyword evidence="5" id="KW-0862">Zinc</keyword>
<feature type="region of interest" description="Disordered" evidence="11">
    <location>
        <begin position="1859"/>
        <end position="1886"/>
    </location>
</feature>
<feature type="domain" description="C2H2-type" evidence="12">
    <location>
        <begin position="1931"/>
        <end position="1953"/>
    </location>
</feature>
<feature type="domain" description="C2H2-type" evidence="12">
    <location>
        <begin position="607"/>
        <end position="631"/>
    </location>
</feature>
<keyword evidence="14" id="KW-1185">Reference proteome</keyword>
<feature type="compositionally biased region" description="Polar residues" evidence="11">
    <location>
        <begin position="1261"/>
        <end position="1278"/>
    </location>
</feature>
<feature type="region of interest" description="Disordered" evidence="11">
    <location>
        <begin position="2015"/>
        <end position="2076"/>
    </location>
</feature>
<feature type="domain" description="C2H2-type" evidence="12">
    <location>
        <begin position="779"/>
        <end position="806"/>
    </location>
</feature>
<feature type="domain" description="C2H2-type" evidence="12">
    <location>
        <begin position="2188"/>
        <end position="2215"/>
    </location>
</feature>
<feature type="domain" description="C2H2-type" evidence="12">
    <location>
        <begin position="2138"/>
        <end position="2165"/>
    </location>
</feature>
<dbReference type="SUPFAM" id="SSF57667">
    <property type="entry name" value="beta-beta-alpha zinc fingers"/>
    <property type="match status" value="21"/>
</dbReference>
<dbReference type="InterPro" id="IPR050752">
    <property type="entry name" value="C2H2-ZF_domain"/>
</dbReference>
<feature type="domain" description="C2H2-type" evidence="12">
    <location>
        <begin position="2300"/>
        <end position="2327"/>
    </location>
</feature>
<keyword evidence="8" id="KW-0804">Transcription</keyword>
<feature type="domain" description="C2H2-type" evidence="12">
    <location>
        <begin position="523"/>
        <end position="550"/>
    </location>
</feature>
<feature type="domain" description="C2H2-type" evidence="12">
    <location>
        <begin position="2715"/>
        <end position="2742"/>
    </location>
</feature>
<reference evidence="13 14" key="1">
    <citation type="journal article" date="2017" name="Nat. Ecol. Evol.">
        <title>Scallop genome provides insights into evolution of bilaterian karyotype and development.</title>
        <authorList>
            <person name="Wang S."/>
            <person name="Zhang J."/>
            <person name="Jiao W."/>
            <person name="Li J."/>
            <person name="Xun X."/>
            <person name="Sun Y."/>
            <person name="Guo X."/>
            <person name="Huan P."/>
            <person name="Dong B."/>
            <person name="Zhang L."/>
            <person name="Hu X."/>
            <person name="Sun X."/>
            <person name="Wang J."/>
            <person name="Zhao C."/>
            <person name="Wang Y."/>
            <person name="Wang D."/>
            <person name="Huang X."/>
            <person name="Wang R."/>
            <person name="Lv J."/>
            <person name="Li Y."/>
            <person name="Zhang Z."/>
            <person name="Liu B."/>
            <person name="Lu W."/>
            <person name="Hui Y."/>
            <person name="Liang J."/>
            <person name="Zhou Z."/>
            <person name="Hou R."/>
            <person name="Li X."/>
            <person name="Liu Y."/>
            <person name="Li H."/>
            <person name="Ning X."/>
            <person name="Lin Y."/>
            <person name="Zhao L."/>
            <person name="Xing Q."/>
            <person name="Dou J."/>
            <person name="Li Y."/>
            <person name="Mao J."/>
            <person name="Guo H."/>
            <person name="Dou H."/>
            <person name="Li T."/>
            <person name="Mu C."/>
            <person name="Jiang W."/>
            <person name="Fu Q."/>
            <person name="Fu X."/>
            <person name="Miao Y."/>
            <person name="Liu J."/>
            <person name="Yu Q."/>
            <person name="Li R."/>
            <person name="Liao H."/>
            <person name="Li X."/>
            <person name="Kong Y."/>
            <person name="Jiang Z."/>
            <person name="Chourrout D."/>
            <person name="Li R."/>
            <person name="Bao Z."/>
        </authorList>
    </citation>
    <scope>NUCLEOTIDE SEQUENCE [LARGE SCALE GENOMIC DNA]</scope>
    <source>
        <strain evidence="13 14">PY_sf001</strain>
    </source>
</reference>
<feature type="domain" description="C2H2-type" evidence="12">
    <location>
        <begin position="1959"/>
        <end position="1986"/>
    </location>
</feature>
<feature type="region of interest" description="Disordered" evidence="11">
    <location>
        <begin position="1638"/>
        <end position="1660"/>
    </location>
</feature>
<feature type="domain" description="C2H2-type" evidence="12">
    <location>
        <begin position="2486"/>
        <end position="2514"/>
    </location>
</feature>
<dbReference type="InterPro" id="IPR036236">
    <property type="entry name" value="Znf_C2H2_sf"/>
</dbReference>
<feature type="domain" description="C2H2-type" evidence="12">
    <location>
        <begin position="2328"/>
        <end position="2356"/>
    </location>
</feature>
<evidence type="ECO:0000313" key="13">
    <source>
        <dbReference type="EMBL" id="OWF47845.1"/>
    </source>
</evidence>
<keyword evidence="9" id="KW-0539">Nucleus</keyword>
<name>A0A210QGH0_MIZYE</name>
<dbReference type="Gene3D" id="3.30.160.60">
    <property type="entry name" value="Classic Zinc Finger"/>
    <property type="match status" value="26"/>
</dbReference>
<feature type="region of interest" description="Disordered" evidence="11">
    <location>
        <begin position="934"/>
        <end position="980"/>
    </location>
</feature>
<evidence type="ECO:0000256" key="5">
    <source>
        <dbReference type="ARBA" id="ARBA00022833"/>
    </source>
</evidence>
<feature type="domain" description="C2H2-type" evidence="12">
    <location>
        <begin position="167"/>
        <end position="190"/>
    </location>
</feature>
<feature type="domain" description="C2H2-type" evidence="12">
    <location>
        <begin position="1011"/>
        <end position="1038"/>
    </location>
</feature>
<feature type="domain" description="C2H2-type" evidence="12">
    <location>
        <begin position="251"/>
        <end position="278"/>
    </location>
</feature>
<feature type="domain" description="C2H2-type" evidence="12">
    <location>
        <begin position="279"/>
        <end position="306"/>
    </location>
</feature>
<comment type="subcellular location">
    <subcellularLocation>
        <location evidence="1">Nucleus</location>
    </subcellularLocation>
</comment>
<feature type="domain" description="C2H2-type" evidence="12">
    <location>
        <begin position="2743"/>
        <end position="2770"/>
    </location>
</feature>
<feature type="domain" description="C2H2-type" evidence="12">
    <location>
        <begin position="2244"/>
        <end position="2267"/>
    </location>
</feature>